<accession>A0A4R1R6M5</accession>
<gene>
    <name evidence="4" type="ORF">EDD76_101333</name>
</gene>
<keyword evidence="2 4" id="KW-0808">Transferase</keyword>
<evidence type="ECO:0000256" key="2">
    <source>
        <dbReference type="ARBA" id="ARBA00022679"/>
    </source>
</evidence>
<organism evidence="4 5">
    <name type="scientific">Kineothrix alysoides</name>
    <dbReference type="NCBI Taxonomy" id="1469948"/>
    <lineage>
        <taxon>Bacteria</taxon>
        <taxon>Bacillati</taxon>
        <taxon>Bacillota</taxon>
        <taxon>Clostridia</taxon>
        <taxon>Lachnospirales</taxon>
        <taxon>Lachnospiraceae</taxon>
        <taxon>Kineothrix</taxon>
    </lineage>
</organism>
<keyword evidence="1 4" id="KW-0489">Methyltransferase</keyword>
<feature type="domain" description="Methyltransferase" evidence="3">
    <location>
        <begin position="41"/>
        <end position="129"/>
    </location>
</feature>
<dbReference type="Gene3D" id="3.40.50.150">
    <property type="entry name" value="Vaccinia Virus protein VP39"/>
    <property type="match status" value="1"/>
</dbReference>
<evidence type="ECO:0000259" key="3">
    <source>
        <dbReference type="Pfam" id="PF13649"/>
    </source>
</evidence>
<dbReference type="SUPFAM" id="SSF53335">
    <property type="entry name" value="S-adenosyl-L-methionine-dependent methyltransferases"/>
    <property type="match status" value="1"/>
</dbReference>
<comment type="caution">
    <text evidence="4">The sequence shown here is derived from an EMBL/GenBank/DDBJ whole genome shotgun (WGS) entry which is preliminary data.</text>
</comment>
<dbReference type="GO" id="GO:0008168">
    <property type="term" value="F:methyltransferase activity"/>
    <property type="evidence" value="ECO:0007669"/>
    <property type="project" value="UniProtKB-KW"/>
</dbReference>
<dbReference type="CDD" id="cd02440">
    <property type="entry name" value="AdoMet_MTases"/>
    <property type="match status" value="1"/>
</dbReference>
<sequence length="198" mass="22907">MDKTLQYYNSKANEFVNNTVDVIFSDMQDQFLEFLPTDGMILDFGCGSGRDTKYFIDKGYKVDAIDGSEELCKIASGFSGIKVKYMLFQELNEKEKYDGIWACSSILHLSKSELTDVFRKMIKALKRNGIIYTSFKYGNFEGVRNGRFFSDFTEESFQEYVVDLEGIDIEKQWMTADARPGRGEDKWLNLILRKLDIN</sequence>
<dbReference type="Proteomes" id="UP000295718">
    <property type="component" value="Unassembled WGS sequence"/>
</dbReference>
<name>A0A4R1R6M5_9FIRM</name>
<dbReference type="OrthoDB" id="9804312at2"/>
<dbReference type="STRING" id="1469948.GCA_000732725_02437"/>
<dbReference type="AlphaFoldDB" id="A0A4R1R6M5"/>
<proteinExistence type="predicted"/>
<dbReference type="PANTHER" id="PTHR43861:SF1">
    <property type="entry name" value="TRANS-ACONITATE 2-METHYLTRANSFERASE"/>
    <property type="match status" value="1"/>
</dbReference>
<reference evidence="4 5" key="1">
    <citation type="submission" date="2019-03" db="EMBL/GenBank/DDBJ databases">
        <title>Genomic Encyclopedia of Type Strains, Phase IV (KMG-IV): sequencing the most valuable type-strain genomes for metagenomic binning, comparative biology and taxonomic classification.</title>
        <authorList>
            <person name="Goeker M."/>
        </authorList>
    </citation>
    <scope>NUCLEOTIDE SEQUENCE [LARGE SCALE GENOMIC DNA]</scope>
    <source>
        <strain evidence="4 5">DSM 100556</strain>
    </source>
</reference>
<keyword evidence="5" id="KW-1185">Reference proteome</keyword>
<dbReference type="Pfam" id="PF13649">
    <property type="entry name" value="Methyltransf_25"/>
    <property type="match status" value="1"/>
</dbReference>
<evidence type="ECO:0000313" key="5">
    <source>
        <dbReference type="Proteomes" id="UP000295718"/>
    </source>
</evidence>
<dbReference type="GO" id="GO:0032259">
    <property type="term" value="P:methylation"/>
    <property type="evidence" value="ECO:0007669"/>
    <property type="project" value="UniProtKB-KW"/>
</dbReference>
<protein>
    <submittedName>
        <fullName evidence="4">Methyltransferase family protein</fullName>
    </submittedName>
</protein>
<dbReference type="EMBL" id="SLUO01000001">
    <property type="protein sequence ID" value="TCL61235.1"/>
    <property type="molecule type" value="Genomic_DNA"/>
</dbReference>
<evidence type="ECO:0000256" key="1">
    <source>
        <dbReference type="ARBA" id="ARBA00022603"/>
    </source>
</evidence>
<dbReference type="RefSeq" id="WP_031391116.1">
    <property type="nucleotide sequence ID" value="NZ_JPNB01000002.1"/>
</dbReference>
<dbReference type="InterPro" id="IPR041698">
    <property type="entry name" value="Methyltransf_25"/>
</dbReference>
<dbReference type="InterPro" id="IPR029063">
    <property type="entry name" value="SAM-dependent_MTases_sf"/>
</dbReference>
<evidence type="ECO:0000313" key="4">
    <source>
        <dbReference type="EMBL" id="TCL61235.1"/>
    </source>
</evidence>
<dbReference type="PANTHER" id="PTHR43861">
    <property type="entry name" value="TRANS-ACONITATE 2-METHYLTRANSFERASE-RELATED"/>
    <property type="match status" value="1"/>
</dbReference>